<name>A0A9W7E2G1_9STRA</name>
<dbReference type="Proteomes" id="UP001162640">
    <property type="component" value="Unassembled WGS sequence"/>
</dbReference>
<dbReference type="InterPro" id="IPR000409">
    <property type="entry name" value="BEACH_dom"/>
</dbReference>
<evidence type="ECO:0000259" key="1">
    <source>
        <dbReference type="PROSITE" id="PS50197"/>
    </source>
</evidence>
<dbReference type="EMBL" id="BLQM01000115">
    <property type="protein sequence ID" value="GMH65599.1"/>
    <property type="molecule type" value="Genomic_DNA"/>
</dbReference>
<reference evidence="3" key="1">
    <citation type="journal article" date="2023" name="Commun. Biol.">
        <title>Genome analysis of Parmales, the sister group of diatoms, reveals the evolutionary specialization of diatoms from phago-mixotrophs to photoautotrophs.</title>
        <authorList>
            <person name="Ban H."/>
            <person name="Sato S."/>
            <person name="Yoshikawa S."/>
            <person name="Yamada K."/>
            <person name="Nakamura Y."/>
            <person name="Ichinomiya M."/>
            <person name="Sato N."/>
            <person name="Blanc-Mathieu R."/>
            <person name="Endo H."/>
            <person name="Kuwata A."/>
            <person name="Ogata H."/>
        </authorList>
    </citation>
    <scope>NUCLEOTIDE SEQUENCE [LARGE SCALE GENOMIC DNA]</scope>
</reference>
<organism evidence="2 3">
    <name type="scientific">Triparma laevis f. inornata</name>
    <dbReference type="NCBI Taxonomy" id="1714386"/>
    <lineage>
        <taxon>Eukaryota</taxon>
        <taxon>Sar</taxon>
        <taxon>Stramenopiles</taxon>
        <taxon>Ochrophyta</taxon>
        <taxon>Bolidophyceae</taxon>
        <taxon>Parmales</taxon>
        <taxon>Triparmaceae</taxon>
        <taxon>Triparma</taxon>
    </lineage>
</organism>
<feature type="non-terminal residue" evidence="2">
    <location>
        <position position="221"/>
    </location>
</feature>
<dbReference type="PROSITE" id="PS50197">
    <property type="entry name" value="BEACH"/>
    <property type="match status" value="1"/>
</dbReference>
<dbReference type="Pfam" id="PF02138">
    <property type="entry name" value="Beach"/>
    <property type="match status" value="1"/>
</dbReference>
<evidence type="ECO:0000313" key="3">
    <source>
        <dbReference type="Proteomes" id="UP001162640"/>
    </source>
</evidence>
<dbReference type="AlphaFoldDB" id="A0A9W7E2G1"/>
<dbReference type="PANTHER" id="PTHR13743">
    <property type="entry name" value="BEIGE/BEACH-RELATED"/>
    <property type="match status" value="1"/>
</dbReference>
<evidence type="ECO:0000313" key="2">
    <source>
        <dbReference type="EMBL" id="GMH65599.1"/>
    </source>
</evidence>
<comment type="caution">
    <text evidence="2">The sequence shown here is derived from an EMBL/GenBank/DDBJ whole genome shotgun (WGS) entry which is preliminary data.</text>
</comment>
<dbReference type="InterPro" id="IPR036372">
    <property type="entry name" value="BEACH_dom_sf"/>
</dbReference>
<dbReference type="SUPFAM" id="SSF81837">
    <property type="entry name" value="BEACH domain"/>
    <property type="match status" value="1"/>
</dbReference>
<proteinExistence type="predicted"/>
<dbReference type="InterPro" id="IPR050865">
    <property type="entry name" value="BEACH_Domain"/>
</dbReference>
<accession>A0A9W7E2G1</accession>
<protein>
    <recommendedName>
        <fullName evidence="1">BEACH domain-containing protein</fullName>
    </recommendedName>
</protein>
<sequence>WKDGKLTNFDYLMYINVLAGRSMNDITQYPIFPWILCDYTSETVPDLNDRKNFRDLTKPMGALNEERLKDFMERYESFVDESIPAFMYGSHYSTAAGVVLHYNVRLHPFASLHRQLQGGHFDVSDRLFSSVARTFEMCTSALSEVKELTPEWYSNPAFLKNTNGFNFGTMQDGEKVGDVLLPPWAGGSAERFVEINRAALESDIATEMLPSWIDLIFGYKQ</sequence>
<dbReference type="SMART" id="SM01026">
    <property type="entry name" value="Beach"/>
    <property type="match status" value="1"/>
</dbReference>
<feature type="domain" description="BEACH" evidence="1">
    <location>
        <begin position="1"/>
        <end position="221"/>
    </location>
</feature>
<gene>
    <name evidence="2" type="ORF">TL16_g04237</name>
</gene>
<dbReference type="CDD" id="cd06071">
    <property type="entry name" value="Beach"/>
    <property type="match status" value="1"/>
</dbReference>
<dbReference type="Gene3D" id="1.10.1540.10">
    <property type="entry name" value="BEACH domain"/>
    <property type="match status" value="1"/>
</dbReference>
<feature type="non-terminal residue" evidence="2">
    <location>
        <position position="1"/>
    </location>
</feature>